<dbReference type="AlphaFoldDB" id="J3L8G2"/>
<dbReference type="HOGENOM" id="CLU_3074871_0_0_1"/>
<dbReference type="Proteomes" id="UP000006038">
    <property type="component" value="Chromosome 1"/>
</dbReference>
<evidence type="ECO:0000313" key="1">
    <source>
        <dbReference type="EnsemblPlants" id="OB01G55180.1"/>
    </source>
</evidence>
<reference evidence="1" key="2">
    <citation type="submission" date="2013-04" db="UniProtKB">
        <authorList>
            <consortium name="EnsemblPlants"/>
        </authorList>
    </citation>
    <scope>IDENTIFICATION</scope>
</reference>
<organism evidence="1">
    <name type="scientific">Oryza brachyantha</name>
    <name type="common">malo sina</name>
    <dbReference type="NCBI Taxonomy" id="4533"/>
    <lineage>
        <taxon>Eukaryota</taxon>
        <taxon>Viridiplantae</taxon>
        <taxon>Streptophyta</taxon>
        <taxon>Embryophyta</taxon>
        <taxon>Tracheophyta</taxon>
        <taxon>Spermatophyta</taxon>
        <taxon>Magnoliopsida</taxon>
        <taxon>Liliopsida</taxon>
        <taxon>Poales</taxon>
        <taxon>Poaceae</taxon>
        <taxon>BOP clade</taxon>
        <taxon>Oryzoideae</taxon>
        <taxon>Oryzeae</taxon>
        <taxon>Oryzinae</taxon>
        <taxon>Oryza</taxon>
    </lineage>
</organism>
<protein>
    <submittedName>
        <fullName evidence="1">Uncharacterized protein</fullName>
    </submittedName>
</protein>
<name>J3L8G2_ORYBR</name>
<dbReference type="Gramene" id="OB01G55180.1">
    <property type="protein sequence ID" value="OB01G55180.1"/>
    <property type="gene ID" value="OB01G55180"/>
</dbReference>
<keyword evidence="2" id="KW-1185">Reference proteome</keyword>
<evidence type="ECO:0000313" key="2">
    <source>
        <dbReference type="Proteomes" id="UP000006038"/>
    </source>
</evidence>
<accession>J3L8G2</accession>
<proteinExistence type="predicted"/>
<dbReference type="EnsemblPlants" id="OB01G55180.1">
    <property type="protein sequence ID" value="OB01G55180.1"/>
    <property type="gene ID" value="OB01G55180"/>
</dbReference>
<sequence>MKDITCLTFGLHIRLNFSFCPSEPWRLHTGVTFGLHIRLNFSFYPLEPWRPHT</sequence>
<reference evidence="1" key="1">
    <citation type="journal article" date="2013" name="Nat. Commun.">
        <title>Whole-genome sequencing of Oryza brachyantha reveals mechanisms underlying Oryza genome evolution.</title>
        <authorList>
            <person name="Chen J."/>
            <person name="Huang Q."/>
            <person name="Gao D."/>
            <person name="Wang J."/>
            <person name="Lang Y."/>
            <person name="Liu T."/>
            <person name="Li B."/>
            <person name="Bai Z."/>
            <person name="Luis Goicoechea J."/>
            <person name="Liang C."/>
            <person name="Chen C."/>
            <person name="Zhang W."/>
            <person name="Sun S."/>
            <person name="Liao Y."/>
            <person name="Zhang X."/>
            <person name="Yang L."/>
            <person name="Song C."/>
            <person name="Wang M."/>
            <person name="Shi J."/>
            <person name="Liu G."/>
            <person name="Liu J."/>
            <person name="Zhou H."/>
            <person name="Zhou W."/>
            <person name="Yu Q."/>
            <person name="An N."/>
            <person name="Chen Y."/>
            <person name="Cai Q."/>
            <person name="Wang B."/>
            <person name="Liu B."/>
            <person name="Min J."/>
            <person name="Huang Y."/>
            <person name="Wu H."/>
            <person name="Li Z."/>
            <person name="Zhang Y."/>
            <person name="Yin Y."/>
            <person name="Song W."/>
            <person name="Jiang J."/>
            <person name="Jackson S.A."/>
            <person name="Wing R.A."/>
            <person name="Wang J."/>
            <person name="Chen M."/>
        </authorList>
    </citation>
    <scope>NUCLEOTIDE SEQUENCE [LARGE SCALE GENOMIC DNA]</scope>
    <source>
        <strain evidence="1">cv. IRGC 101232</strain>
    </source>
</reference>